<keyword evidence="1" id="KW-0732">Signal</keyword>
<gene>
    <name evidence="2" type="ORF">BB934_24275</name>
</gene>
<dbReference type="OrthoDB" id="7933613at2"/>
<feature type="signal peptide" evidence="1">
    <location>
        <begin position="1"/>
        <end position="23"/>
    </location>
</feature>
<sequence length="121" mass="12891">MDRLLVIVVLAMTLTLNSDPASAQQRFDGDWTIQAVPQTGACKRARRYAVIVKDGNIRSSTSGRAGITGGLDPSGRVQGSVVRNKTRVDVTGSLSEQSGSGDWVIAGRVACSGRWTAEKRD</sequence>
<evidence type="ECO:0000256" key="1">
    <source>
        <dbReference type="SAM" id="SignalP"/>
    </source>
</evidence>
<name>A0A1B2ELV4_9HYPH</name>
<evidence type="ECO:0000313" key="2">
    <source>
        <dbReference type="EMBL" id="ANY80958.1"/>
    </source>
</evidence>
<organism evidence="2">
    <name type="scientific">Microvirga ossetica</name>
    <dbReference type="NCBI Taxonomy" id="1882682"/>
    <lineage>
        <taxon>Bacteria</taxon>
        <taxon>Pseudomonadati</taxon>
        <taxon>Pseudomonadota</taxon>
        <taxon>Alphaproteobacteria</taxon>
        <taxon>Hyphomicrobiales</taxon>
        <taxon>Methylobacteriaceae</taxon>
        <taxon>Microvirga</taxon>
    </lineage>
</organism>
<dbReference type="AlphaFoldDB" id="A0A1B2ELV4"/>
<proteinExistence type="predicted"/>
<protein>
    <recommendedName>
        <fullName evidence="3">Large exoprotein involved in heme utilization or adhesion</fullName>
    </recommendedName>
</protein>
<dbReference type="KEGG" id="moc:BB934_24275"/>
<dbReference type="EMBL" id="CP016616">
    <property type="protein sequence ID" value="ANY80958.1"/>
    <property type="molecule type" value="Genomic_DNA"/>
</dbReference>
<feature type="chain" id="PRO_5008536013" description="Large exoprotein involved in heme utilization or adhesion" evidence="1">
    <location>
        <begin position="24"/>
        <end position="121"/>
    </location>
</feature>
<reference evidence="2" key="1">
    <citation type="submission" date="2016-07" db="EMBL/GenBank/DDBJ databases">
        <title>Microvirga ossetica sp. nov. a new species of rhizobia isolated from root nodules of the legume species Vicia alpestris Steven originated from North Ossetia region in the Caucasus.</title>
        <authorList>
            <person name="Safronova V.I."/>
            <person name="Kuznetsova I.G."/>
            <person name="Sazanova A.L."/>
            <person name="Belimov A."/>
            <person name="Andronov E."/>
            <person name="Osledkin Y.S."/>
            <person name="Onishchuk O.P."/>
            <person name="Kurchak O.N."/>
            <person name="Shaposhnikov A.I."/>
            <person name="Willems A."/>
            <person name="Tikhonovich I.A."/>
        </authorList>
    </citation>
    <scope>NUCLEOTIDE SEQUENCE [LARGE SCALE GENOMIC DNA]</scope>
    <source>
        <strain evidence="2">V5/3M</strain>
    </source>
</reference>
<accession>A0A1B2ELV4</accession>
<dbReference type="RefSeq" id="WP_099512030.1">
    <property type="nucleotide sequence ID" value="NZ_CP016616.1"/>
</dbReference>
<evidence type="ECO:0008006" key="3">
    <source>
        <dbReference type="Google" id="ProtNLM"/>
    </source>
</evidence>